<dbReference type="InterPro" id="IPR015424">
    <property type="entry name" value="PyrdxlP-dep_Trfase"/>
</dbReference>
<dbReference type="SUPFAM" id="SSF53383">
    <property type="entry name" value="PLP-dependent transferases"/>
    <property type="match status" value="1"/>
</dbReference>
<comment type="cofactor">
    <cofactor evidence="1 4">
        <name>pyridoxal 5'-phosphate</name>
        <dbReference type="ChEBI" id="CHEBI:597326"/>
    </cofactor>
</comment>
<accession>A0A7I8YV13</accession>
<keyword evidence="2" id="KW-0808">Transferase</keyword>
<evidence type="ECO:0000256" key="1">
    <source>
        <dbReference type="ARBA" id="ARBA00001933"/>
    </source>
</evidence>
<dbReference type="Gene3D" id="3.90.1150.10">
    <property type="entry name" value="Aspartate Aminotransferase, domain 1"/>
    <property type="match status" value="1"/>
</dbReference>
<dbReference type="GO" id="GO:0030170">
    <property type="term" value="F:pyridoxal phosphate binding"/>
    <property type="evidence" value="ECO:0007669"/>
    <property type="project" value="InterPro"/>
</dbReference>
<evidence type="ECO:0000313" key="6">
    <source>
        <dbReference type="EMBL" id="CAD5997106.1"/>
    </source>
</evidence>
<dbReference type="InterPro" id="IPR004839">
    <property type="entry name" value="Aminotransferase_I/II_large"/>
</dbReference>
<dbReference type="InterPro" id="IPR050087">
    <property type="entry name" value="AON_synthase_class-II"/>
</dbReference>
<evidence type="ECO:0000256" key="2">
    <source>
        <dbReference type="ARBA" id="ARBA00022679"/>
    </source>
</evidence>
<dbReference type="InterPro" id="IPR015421">
    <property type="entry name" value="PyrdxlP-dep_Trfase_major"/>
</dbReference>
<proteinExistence type="inferred from homology"/>
<dbReference type="InterPro" id="IPR001917">
    <property type="entry name" value="Aminotrans_II_pyridoxalP_BS"/>
</dbReference>
<evidence type="ECO:0000259" key="5">
    <source>
        <dbReference type="Pfam" id="PF00155"/>
    </source>
</evidence>
<dbReference type="EMBL" id="LR883000">
    <property type="protein sequence ID" value="CAD5997106.1"/>
    <property type="molecule type" value="Genomic_DNA"/>
</dbReference>
<dbReference type="PANTHER" id="PTHR13693">
    <property type="entry name" value="CLASS II AMINOTRANSFERASE/8-AMINO-7-OXONONANOATE SYNTHASE"/>
    <property type="match status" value="1"/>
</dbReference>
<dbReference type="Pfam" id="PF00155">
    <property type="entry name" value="Aminotran_1_2"/>
    <property type="match status" value="1"/>
</dbReference>
<dbReference type="PANTHER" id="PTHR13693:SF3">
    <property type="entry name" value="LD36009P"/>
    <property type="match status" value="1"/>
</dbReference>
<protein>
    <submittedName>
        <fullName evidence="6">BioF_1 protein</fullName>
    </submittedName>
</protein>
<organism evidence="6">
    <name type="scientific">Escherichia coli</name>
    <dbReference type="NCBI Taxonomy" id="562"/>
    <lineage>
        <taxon>Bacteria</taxon>
        <taxon>Pseudomonadati</taxon>
        <taxon>Pseudomonadota</taxon>
        <taxon>Gammaproteobacteria</taxon>
        <taxon>Enterobacterales</taxon>
        <taxon>Enterobacteriaceae</taxon>
        <taxon>Escherichia</taxon>
    </lineage>
</organism>
<comment type="similarity">
    <text evidence="4">Belongs to the class-II pyridoxal-phosphate-dependent aminotransferase family.</text>
</comment>
<evidence type="ECO:0000256" key="4">
    <source>
        <dbReference type="RuleBase" id="RU003693"/>
    </source>
</evidence>
<dbReference type="Gene3D" id="3.40.640.10">
    <property type="entry name" value="Type I PLP-dependent aspartate aminotransferase-like (Major domain)"/>
    <property type="match status" value="1"/>
</dbReference>
<feature type="domain" description="Aminotransferase class I/classII large" evidence="5">
    <location>
        <begin position="2"/>
        <end position="179"/>
    </location>
</feature>
<gene>
    <name evidence="6" type="primary">bioF_1</name>
    <name evidence="6" type="ORF">ETECE562_00906</name>
</gene>
<name>A0A7I8YV13_ECOLX</name>
<dbReference type="AlphaFoldDB" id="A0A7I8YV13"/>
<reference evidence="6" key="1">
    <citation type="submission" date="2020-09" db="EMBL/GenBank/DDBJ databases">
        <authorList>
            <person name="Page A."/>
            <person name="Bastkowski S."/>
        </authorList>
    </citation>
    <scope>NUCLEOTIDE SEQUENCE</scope>
    <source>
        <strain evidence="6">L6_E562_ETEC</strain>
    </source>
</reference>
<dbReference type="PROSITE" id="PS00599">
    <property type="entry name" value="AA_TRANSFER_CLASS_2"/>
    <property type="match status" value="1"/>
</dbReference>
<dbReference type="InterPro" id="IPR015422">
    <property type="entry name" value="PyrdxlP-dep_Trfase_small"/>
</dbReference>
<dbReference type="GO" id="GO:0016740">
    <property type="term" value="F:transferase activity"/>
    <property type="evidence" value="ECO:0007669"/>
    <property type="project" value="UniProtKB-KW"/>
</dbReference>
<evidence type="ECO:0000256" key="3">
    <source>
        <dbReference type="ARBA" id="ARBA00022898"/>
    </source>
</evidence>
<sequence length="184" mass="19633">MIVDEAHSFGVLGATGRGLAEAVGVEDDVDIIVGTFSKSLASIGGFAVGSEAMEVLRYGSRPYIFTASPSPSCIATVRSSLRTIATQPELRQKLMDNANHLYDGLQKLGYELSSHISPVVPVIIGSKEEGLRIWRELISLGVYVNLILPPAAPAGITLLRCSVNAAHSREQIDAIIQAFATLKQ</sequence>
<keyword evidence="3 4" id="KW-0663">Pyridoxal phosphate</keyword>